<proteinExistence type="predicted"/>
<protein>
    <submittedName>
        <fullName evidence="1">Uncharacterized protein</fullName>
    </submittedName>
</protein>
<accession>A0ACB8XRM9</accession>
<name>A0ACB8XRM9_ARCLA</name>
<evidence type="ECO:0000313" key="1">
    <source>
        <dbReference type="EMBL" id="KAI3673019.1"/>
    </source>
</evidence>
<comment type="caution">
    <text evidence="1">The sequence shown here is derived from an EMBL/GenBank/DDBJ whole genome shotgun (WGS) entry which is preliminary data.</text>
</comment>
<keyword evidence="2" id="KW-1185">Reference proteome</keyword>
<gene>
    <name evidence="1" type="ORF">L6452_39127</name>
</gene>
<reference evidence="2" key="1">
    <citation type="journal article" date="2022" name="Mol. Ecol. Resour.">
        <title>The genomes of chicory, endive, great burdock and yacon provide insights into Asteraceae palaeo-polyploidization history and plant inulin production.</title>
        <authorList>
            <person name="Fan W."/>
            <person name="Wang S."/>
            <person name="Wang H."/>
            <person name="Wang A."/>
            <person name="Jiang F."/>
            <person name="Liu H."/>
            <person name="Zhao H."/>
            <person name="Xu D."/>
            <person name="Zhang Y."/>
        </authorList>
    </citation>
    <scope>NUCLEOTIDE SEQUENCE [LARGE SCALE GENOMIC DNA]</scope>
    <source>
        <strain evidence="2">cv. Niubang</strain>
    </source>
</reference>
<evidence type="ECO:0000313" key="2">
    <source>
        <dbReference type="Proteomes" id="UP001055879"/>
    </source>
</evidence>
<reference evidence="1 2" key="2">
    <citation type="journal article" date="2022" name="Mol. Ecol. Resour.">
        <title>The genomes of chicory, endive, great burdock and yacon provide insights into Asteraceae paleo-polyploidization history and plant inulin production.</title>
        <authorList>
            <person name="Fan W."/>
            <person name="Wang S."/>
            <person name="Wang H."/>
            <person name="Wang A."/>
            <person name="Jiang F."/>
            <person name="Liu H."/>
            <person name="Zhao H."/>
            <person name="Xu D."/>
            <person name="Zhang Y."/>
        </authorList>
    </citation>
    <scope>NUCLEOTIDE SEQUENCE [LARGE SCALE GENOMIC DNA]</scope>
    <source>
        <strain evidence="2">cv. Niubang</strain>
    </source>
</reference>
<dbReference type="EMBL" id="CM042061">
    <property type="protein sequence ID" value="KAI3673019.1"/>
    <property type="molecule type" value="Genomic_DNA"/>
</dbReference>
<dbReference type="Proteomes" id="UP001055879">
    <property type="component" value="Linkage Group LG15"/>
</dbReference>
<sequence length="81" mass="9312">MKKTERNLKAFVFDKGFGIEMLIGEEIFLSFRTVADETERTSTLAMTSVAWMVERRDTVLHGFQVSRSSLWASFGVSFRRA</sequence>
<organism evidence="1 2">
    <name type="scientific">Arctium lappa</name>
    <name type="common">Greater burdock</name>
    <name type="synonym">Lappa major</name>
    <dbReference type="NCBI Taxonomy" id="4217"/>
    <lineage>
        <taxon>Eukaryota</taxon>
        <taxon>Viridiplantae</taxon>
        <taxon>Streptophyta</taxon>
        <taxon>Embryophyta</taxon>
        <taxon>Tracheophyta</taxon>
        <taxon>Spermatophyta</taxon>
        <taxon>Magnoliopsida</taxon>
        <taxon>eudicotyledons</taxon>
        <taxon>Gunneridae</taxon>
        <taxon>Pentapetalae</taxon>
        <taxon>asterids</taxon>
        <taxon>campanulids</taxon>
        <taxon>Asterales</taxon>
        <taxon>Asteraceae</taxon>
        <taxon>Carduoideae</taxon>
        <taxon>Cardueae</taxon>
        <taxon>Arctiinae</taxon>
        <taxon>Arctium</taxon>
    </lineage>
</organism>